<keyword evidence="3" id="KW-0677">Repeat</keyword>
<evidence type="ECO:0000313" key="19">
    <source>
        <dbReference type="Xenbase" id="XB-GENE-991963"/>
    </source>
</evidence>
<dbReference type="GO" id="GO:0008270">
    <property type="term" value="F:zinc ion binding"/>
    <property type="evidence" value="ECO:0007669"/>
    <property type="project" value="UniProtKB-KW"/>
</dbReference>
<keyword evidence="7" id="KW-0238">DNA-binding</keyword>
<dbReference type="RefSeq" id="XP_018113088.1">
    <property type="nucleotide sequence ID" value="XM_018257599.2"/>
</dbReference>
<dbReference type="CTD" id="100381116"/>
<dbReference type="Gene3D" id="3.30.710.10">
    <property type="entry name" value="Potassium Channel Kv1.1, Chain A"/>
    <property type="match status" value="1"/>
</dbReference>
<dbReference type="RefSeq" id="XP_018113090.1">
    <property type="nucleotide sequence ID" value="XM_018257601.2"/>
</dbReference>
<dbReference type="RefSeq" id="XP_018113089.1">
    <property type="nucleotide sequence ID" value="XM_018257600.2"/>
</dbReference>
<dbReference type="GO" id="GO:0005634">
    <property type="term" value="C:nucleus"/>
    <property type="evidence" value="ECO:0000318"/>
    <property type="project" value="GO_Central"/>
</dbReference>
<feature type="compositionally biased region" description="Polar residues" evidence="12">
    <location>
        <begin position="322"/>
        <end position="336"/>
    </location>
</feature>
<evidence type="ECO:0000313" key="17">
    <source>
        <dbReference type="RefSeq" id="XP_018113089.1"/>
    </source>
</evidence>
<evidence type="ECO:0000256" key="5">
    <source>
        <dbReference type="ARBA" id="ARBA00022833"/>
    </source>
</evidence>
<dbReference type="PaxDb" id="8355-A0A1L8GJN6"/>
<dbReference type="Proteomes" id="UP000186698">
    <property type="component" value="Chromosome 4L"/>
</dbReference>
<feature type="region of interest" description="Disordered" evidence="12">
    <location>
        <begin position="527"/>
        <end position="547"/>
    </location>
</feature>
<sequence length="709" mass="76677">MEFPDHSRRILHSLRDQQMQGFLCDCQVIVGTAHFLAHRSVLASCSPFFHMSCREHPDTRDLTLNSQIVTAPAFSLLINFMYCGRLSFQEAPAEDVLAAASYLHMDEVVRVCKKRLQGRAPAEADSTRREEESSTAYHLAENGDVKLRLQGMECGQSRTRNLRCQGEEAEGSEQKVPGNAAFQLQEGAGSSRFQRQEAVGTGQRLAGSLGHQAQEVSGNGQRVAASSRIEAHTIVEGGQEVAGSSGLGIQEGTGSGQAVAGSVRGQGQQLTVSHQEVAGTSRFEVPKRTENEQPVPESMRYQQQDAPQSTVTPHTLRYPTGSHDTCSSAQAAPSRNSPKRQEPAGSTQGPIGGSRYSLQPQESLRVNNQVLTMPRLSLENHTEAGTTLSVSGSFRCSLHTSEPTGSTMATSGTSRYCVQSSQFAGNAAAQPGAAKISLQTQEPTGSMQLASSRPRYISQVQEPTGSISTPPGLSRYLLQSPESAGTMQAVAGTSRYPLPTSGCLTAKQREEGDCAKSELAVTTTTQPGMETATAPSPCSSTGSEVHPAPGVTVKVEAIVISDEECDRGTASFKRHDFEEEEGEEESNYLPYHMIAVPGGHHPGYGTLLPPSIHAETMYLQDFEGHPGFPLFPEDVPTCKTCGKTFSCSYTLRRHATVHTRERPYECRYCLRSYTQSGDLYRHIRKAHSQLEPSLKKPKGEIEPAPPNLP</sequence>
<evidence type="ECO:0000256" key="4">
    <source>
        <dbReference type="ARBA" id="ARBA00022771"/>
    </source>
</evidence>
<feature type="domain" description="BTB" evidence="13">
    <location>
        <begin position="24"/>
        <end position="90"/>
    </location>
</feature>
<dbReference type="Xenbase" id="XB-GENE-991963">
    <property type="gene designation" value="zbtb3.L"/>
</dbReference>
<keyword evidence="6" id="KW-0805">Transcription regulation</keyword>
<comment type="function">
    <text evidence="10">Transcriptional repressor that plays a role in various developmental processes. Specifically binds the consensus DNA sequence 5'-[AC]ACATCTG[GT][AC]-3' which contains the E box core, and acts by recruiting chromatin remodeling multiprotein complexes.</text>
</comment>
<dbReference type="SMART" id="SM00355">
    <property type="entry name" value="ZnF_C2H2"/>
    <property type="match status" value="2"/>
</dbReference>
<dbReference type="KEGG" id="xla:100381116"/>
<evidence type="ECO:0000256" key="7">
    <source>
        <dbReference type="ARBA" id="ARBA00023125"/>
    </source>
</evidence>
<dbReference type="GO" id="GO:0003677">
    <property type="term" value="F:DNA binding"/>
    <property type="evidence" value="ECO:0007669"/>
    <property type="project" value="UniProtKB-KW"/>
</dbReference>
<dbReference type="GO" id="GO:0000981">
    <property type="term" value="F:DNA-binding transcription factor activity, RNA polymerase II-specific"/>
    <property type="evidence" value="ECO:0000318"/>
    <property type="project" value="GO_Central"/>
</dbReference>
<dbReference type="PROSITE" id="PS00028">
    <property type="entry name" value="ZINC_FINGER_C2H2_1"/>
    <property type="match status" value="2"/>
</dbReference>
<evidence type="ECO:0000313" key="15">
    <source>
        <dbReference type="Proteomes" id="UP000186698"/>
    </source>
</evidence>
<dbReference type="SMART" id="SM00225">
    <property type="entry name" value="BTB"/>
    <property type="match status" value="1"/>
</dbReference>
<protein>
    <submittedName>
        <fullName evidence="16 17">Zinc finger and BTB domain-containing protein 3</fullName>
    </submittedName>
</protein>
<dbReference type="GeneID" id="100381116"/>
<dbReference type="InterPro" id="IPR036236">
    <property type="entry name" value="Znf_C2H2_sf"/>
</dbReference>
<evidence type="ECO:0000256" key="12">
    <source>
        <dbReference type="SAM" id="MobiDB-lite"/>
    </source>
</evidence>
<dbReference type="PROSITE" id="PS50097">
    <property type="entry name" value="BTB"/>
    <property type="match status" value="1"/>
</dbReference>
<keyword evidence="8" id="KW-0804">Transcription</keyword>
<dbReference type="SUPFAM" id="SSF57667">
    <property type="entry name" value="beta-beta-alpha zinc fingers"/>
    <property type="match status" value="1"/>
</dbReference>
<accession>A0A1L8GJN6</accession>
<feature type="domain" description="C2H2-type" evidence="14">
    <location>
        <begin position="636"/>
        <end position="663"/>
    </location>
</feature>
<dbReference type="FunFam" id="3.30.710.10:FF:000021">
    <property type="entry name" value="Zinc finger and BTB domain-containing protein 18"/>
    <property type="match status" value="1"/>
</dbReference>
<dbReference type="InterPro" id="IPR000210">
    <property type="entry name" value="BTB/POZ_dom"/>
</dbReference>
<dbReference type="STRING" id="8355.A0A1L8GJN6"/>
<dbReference type="Gene3D" id="3.30.160.60">
    <property type="entry name" value="Classic Zinc Finger"/>
    <property type="match status" value="2"/>
</dbReference>
<dbReference type="OMA" id="PSHSNDY"/>
<keyword evidence="4 11" id="KW-0863">Zinc-finger</keyword>
<dbReference type="GO" id="GO:0006357">
    <property type="term" value="P:regulation of transcription by RNA polymerase II"/>
    <property type="evidence" value="ECO:0000318"/>
    <property type="project" value="GO_Central"/>
</dbReference>
<evidence type="ECO:0000313" key="18">
    <source>
        <dbReference type="RefSeq" id="XP_018113090.1"/>
    </source>
</evidence>
<feature type="compositionally biased region" description="Polar residues" evidence="12">
    <location>
        <begin position="265"/>
        <end position="274"/>
    </location>
</feature>
<gene>
    <name evidence="16 17 18 19" type="primary">zbtb3.L</name>
</gene>
<evidence type="ECO:0000259" key="13">
    <source>
        <dbReference type="PROSITE" id="PS50097"/>
    </source>
</evidence>
<keyword evidence="9" id="KW-0539">Nucleus</keyword>
<dbReference type="PANTHER" id="PTHR24394:SF19">
    <property type="entry name" value="ZINC FINGER AND BTB DOMAIN-CONTAINING PROTEIN 3"/>
    <property type="match status" value="1"/>
</dbReference>
<evidence type="ECO:0000256" key="10">
    <source>
        <dbReference type="ARBA" id="ARBA00060295"/>
    </source>
</evidence>
<keyword evidence="2" id="KW-0479">Metal-binding</keyword>
<dbReference type="InterPro" id="IPR013087">
    <property type="entry name" value="Znf_C2H2_type"/>
</dbReference>
<keyword evidence="5" id="KW-0862">Zinc</keyword>
<feature type="region of interest" description="Disordered" evidence="12">
    <location>
        <begin position="243"/>
        <end position="357"/>
    </location>
</feature>
<feature type="compositionally biased region" description="Gly residues" evidence="12">
    <location>
        <begin position="245"/>
        <end position="255"/>
    </location>
</feature>
<feature type="region of interest" description="Disordered" evidence="12">
    <location>
        <begin position="688"/>
        <end position="709"/>
    </location>
</feature>
<dbReference type="AGR" id="Xenbase:XB-GENE-991963"/>
<dbReference type="Pfam" id="PF00651">
    <property type="entry name" value="BTB"/>
    <property type="match status" value="1"/>
</dbReference>
<dbReference type="PROSITE" id="PS50157">
    <property type="entry name" value="ZINC_FINGER_C2H2_2"/>
    <property type="match status" value="2"/>
</dbReference>
<dbReference type="CDD" id="cd18323">
    <property type="entry name" value="BTB_POZ_ZBTB3"/>
    <property type="match status" value="1"/>
</dbReference>
<proteinExistence type="predicted"/>
<name>A0A1L8GJN6_XENLA</name>
<evidence type="ECO:0000259" key="14">
    <source>
        <dbReference type="PROSITE" id="PS50157"/>
    </source>
</evidence>
<keyword evidence="15" id="KW-1185">Reference proteome</keyword>
<comment type="subcellular location">
    <subcellularLocation>
        <location evidence="1">Nucleus</location>
    </subcellularLocation>
</comment>
<dbReference type="FunFam" id="3.30.160.60:FF:000114">
    <property type="entry name" value="Zinc finger and BTB domain-containing protein 18"/>
    <property type="match status" value="1"/>
</dbReference>
<evidence type="ECO:0000256" key="6">
    <source>
        <dbReference type="ARBA" id="ARBA00023015"/>
    </source>
</evidence>
<feature type="compositionally biased region" description="Polar residues" evidence="12">
    <location>
        <begin position="527"/>
        <end position="543"/>
    </location>
</feature>
<evidence type="ECO:0000313" key="16">
    <source>
        <dbReference type="RefSeq" id="XP_018113088.1"/>
    </source>
</evidence>
<organism evidence="18">
    <name type="scientific">Xenopus laevis</name>
    <name type="common">African clawed frog</name>
    <dbReference type="NCBI Taxonomy" id="8355"/>
    <lineage>
        <taxon>Eukaryota</taxon>
        <taxon>Metazoa</taxon>
        <taxon>Chordata</taxon>
        <taxon>Craniata</taxon>
        <taxon>Vertebrata</taxon>
        <taxon>Euteleostomi</taxon>
        <taxon>Amphibia</taxon>
        <taxon>Batrachia</taxon>
        <taxon>Anura</taxon>
        <taxon>Pipoidea</taxon>
        <taxon>Pipidae</taxon>
        <taxon>Xenopodinae</taxon>
        <taxon>Xenopus</taxon>
        <taxon>Xenopus</taxon>
    </lineage>
</organism>
<evidence type="ECO:0000256" key="8">
    <source>
        <dbReference type="ARBA" id="ARBA00023163"/>
    </source>
</evidence>
<dbReference type="PANTHER" id="PTHR24394">
    <property type="entry name" value="ZINC FINGER PROTEIN"/>
    <property type="match status" value="1"/>
</dbReference>
<evidence type="ECO:0000256" key="3">
    <source>
        <dbReference type="ARBA" id="ARBA00022737"/>
    </source>
</evidence>
<evidence type="ECO:0000256" key="11">
    <source>
        <dbReference type="PROSITE-ProRule" id="PRU00042"/>
    </source>
</evidence>
<dbReference type="FunFam" id="3.30.160.60:FF:000892">
    <property type="entry name" value="zinc finger and BTB domain-containing protein 3"/>
    <property type="match status" value="1"/>
</dbReference>
<dbReference type="AlphaFoldDB" id="A0A1L8GJN6"/>
<feature type="domain" description="C2H2-type" evidence="14">
    <location>
        <begin position="664"/>
        <end position="692"/>
    </location>
</feature>
<dbReference type="InterPro" id="IPR011333">
    <property type="entry name" value="SKP1/BTB/POZ_sf"/>
</dbReference>
<dbReference type="Pfam" id="PF00096">
    <property type="entry name" value="zf-C2H2"/>
    <property type="match status" value="1"/>
</dbReference>
<evidence type="ECO:0000256" key="9">
    <source>
        <dbReference type="ARBA" id="ARBA00023242"/>
    </source>
</evidence>
<dbReference type="OrthoDB" id="6077919at2759"/>
<dbReference type="Bgee" id="100381116">
    <property type="expression patterns" value="Expressed in blastula and 19 other cell types or tissues"/>
</dbReference>
<evidence type="ECO:0000256" key="2">
    <source>
        <dbReference type="ARBA" id="ARBA00022723"/>
    </source>
</evidence>
<feature type="compositionally biased region" description="Polar residues" evidence="12">
    <location>
        <begin position="300"/>
        <end position="313"/>
    </location>
</feature>
<dbReference type="SUPFAM" id="SSF54695">
    <property type="entry name" value="POZ domain"/>
    <property type="match status" value="1"/>
</dbReference>
<evidence type="ECO:0000256" key="1">
    <source>
        <dbReference type="ARBA" id="ARBA00004123"/>
    </source>
</evidence>
<reference evidence="16 17" key="1">
    <citation type="submission" date="2022-04" db="UniProtKB">
        <authorList>
            <consortium name="RefSeq"/>
        </authorList>
    </citation>
    <scope>IDENTIFICATION</scope>
    <source>
        <strain evidence="16 17">J_2021</strain>
        <tissue evidence="16 17">Erythrocytes</tissue>
    </source>
</reference>